<dbReference type="PROSITE" id="PS50110">
    <property type="entry name" value="RESPONSE_REGULATORY"/>
    <property type="match status" value="1"/>
</dbReference>
<evidence type="ECO:0000259" key="8">
    <source>
        <dbReference type="PROSITE" id="PS50110"/>
    </source>
</evidence>
<dbReference type="OrthoDB" id="1769137at2"/>
<evidence type="ECO:0000313" key="12">
    <source>
        <dbReference type="Proteomes" id="UP000283586"/>
    </source>
</evidence>
<dbReference type="InterPro" id="IPR001789">
    <property type="entry name" value="Sig_transdc_resp-reg_receiver"/>
</dbReference>
<dbReference type="PROSITE" id="PS01124">
    <property type="entry name" value="HTH_ARAC_FAMILY_2"/>
    <property type="match status" value="1"/>
</dbReference>
<keyword evidence="2" id="KW-0805">Transcription regulation</keyword>
<proteinExistence type="predicted"/>
<dbReference type="InterPro" id="IPR011006">
    <property type="entry name" value="CheY-like_superfamily"/>
</dbReference>
<keyword evidence="6" id="KW-0597">Phosphoprotein</keyword>
<dbReference type="InterPro" id="IPR020449">
    <property type="entry name" value="Tscrpt_reg_AraC-type_HTH"/>
</dbReference>
<dbReference type="InterPro" id="IPR018062">
    <property type="entry name" value="HTH_AraC-typ_CS"/>
</dbReference>
<keyword evidence="3" id="KW-0238">DNA-binding</keyword>
<dbReference type="GO" id="GO:0043565">
    <property type="term" value="F:sequence-specific DNA binding"/>
    <property type="evidence" value="ECO:0007669"/>
    <property type="project" value="InterPro"/>
</dbReference>
<evidence type="ECO:0000256" key="5">
    <source>
        <dbReference type="ARBA" id="ARBA00024867"/>
    </source>
</evidence>
<dbReference type="InterPro" id="IPR009057">
    <property type="entry name" value="Homeodomain-like_sf"/>
</dbReference>
<name>A0A173VMR2_9FIRM</name>
<evidence type="ECO:0000256" key="4">
    <source>
        <dbReference type="ARBA" id="ARBA00023163"/>
    </source>
</evidence>
<evidence type="ECO:0000313" key="9">
    <source>
        <dbReference type="EMBL" id="CUN27936.1"/>
    </source>
</evidence>
<dbReference type="STRING" id="166486.ERS852572_03147"/>
<dbReference type="Gene3D" id="1.10.10.60">
    <property type="entry name" value="Homeodomain-like"/>
    <property type="match status" value="2"/>
</dbReference>
<evidence type="ECO:0000256" key="1">
    <source>
        <dbReference type="ARBA" id="ARBA00018672"/>
    </source>
</evidence>
<evidence type="ECO:0000256" key="6">
    <source>
        <dbReference type="PROSITE-ProRule" id="PRU00169"/>
    </source>
</evidence>
<evidence type="ECO:0000256" key="2">
    <source>
        <dbReference type="ARBA" id="ARBA00023015"/>
    </source>
</evidence>
<feature type="domain" description="Response regulatory" evidence="8">
    <location>
        <begin position="4"/>
        <end position="121"/>
    </location>
</feature>
<sequence>MMYRVLVADDEPIERMIVGRTIKKYFSGQLEVVEAVNGREAAKFFTEKDCKIALLDIEMPGVNGLEAAEQIREEDRDCSIIFLTAFDEFSYAKRAISVHALDYLLKPGTEEELVAVLEEAIRLLEEKADGSQKNVREKPVDMQEKKKDAELENGNVRMSAVAENIRQYIDMHYKEDISLQSVAEEMNYSDAYFCKIFKQCFDKSFIGYLTEYRLERAKQLLADVRINVKDISVNVGYRDSNYFAKVFKRAMGSTPTEYRMEILKQMNKGNTAGGLG</sequence>
<dbReference type="PRINTS" id="PR00032">
    <property type="entry name" value="HTHARAC"/>
</dbReference>
<dbReference type="SMART" id="SM00448">
    <property type="entry name" value="REC"/>
    <property type="match status" value="1"/>
</dbReference>
<keyword evidence="4" id="KW-0804">Transcription</keyword>
<gene>
    <name evidence="10" type="ORF">DWZ31_14850</name>
    <name evidence="9" type="ORF">ERS852572_03147</name>
</gene>
<dbReference type="PANTHER" id="PTHR43280:SF28">
    <property type="entry name" value="HTH-TYPE TRANSCRIPTIONAL ACTIVATOR RHAS"/>
    <property type="match status" value="1"/>
</dbReference>
<reference evidence="10 12" key="2">
    <citation type="submission" date="2018-08" db="EMBL/GenBank/DDBJ databases">
        <title>A genome reference for cultivated species of the human gut microbiota.</title>
        <authorList>
            <person name="Zou Y."/>
            <person name="Xue W."/>
            <person name="Luo G."/>
        </authorList>
    </citation>
    <scope>NUCLEOTIDE SEQUENCE [LARGE SCALE GENOMIC DNA]</scope>
    <source>
        <strain evidence="10 12">AF31-21AC</strain>
    </source>
</reference>
<dbReference type="Proteomes" id="UP000095350">
    <property type="component" value="Unassembled WGS sequence"/>
</dbReference>
<dbReference type="GO" id="GO:0003700">
    <property type="term" value="F:DNA-binding transcription factor activity"/>
    <property type="evidence" value="ECO:0007669"/>
    <property type="project" value="InterPro"/>
</dbReference>
<dbReference type="CDD" id="cd17536">
    <property type="entry name" value="REC_YesN-like"/>
    <property type="match status" value="1"/>
</dbReference>
<dbReference type="AlphaFoldDB" id="A0A173VMR2"/>
<evidence type="ECO:0000256" key="3">
    <source>
        <dbReference type="ARBA" id="ARBA00023125"/>
    </source>
</evidence>
<dbReference type="Pfam" id="PF00072">
    <property type="entry name" value="Response_reg"/>
    <property type="match status" value="1"/>
</dbReference>
<comment type="function">
    <text evidence="5">May play the central regulatory role in sporulation. It may be an element of the effector pathway responsible for the activation of sporulation genes in response to nutritional stress. Spo0A may act in concert with spo0H (a sigma factor) to control the expression of some genes that are critical to the sporulation process.</text>
</comment>
<organism evidence="9 11">
    <name type="scientific">Roseburia intestinalis</name>
    <dbReference type="NCBI Taxonomy" id="166486"/>
    <lineage>
        <taxon>Bacteria</taxon>
        <taxon>Bacillati</taxon>
        <taxon>Bacillota</taxon>
        <taxon>Clostridia</taxon>
        <taxon>Lachnospirales</taxon>
        <taxon>Lachnospiraceae</taxon>
        <taxon>Roseburia</taxon>
    </lineage>
</organism>
<accession>A0A173VMR2</accession>
<dbReference type="Proteomes" id="UP000283586">
    <property type="component" value="Unassembled WGS sequence"/>
</dbReference>
<dbReference type="EMBL" id="CYXZ01000028">
    <property type="protein sequence ID" value="CUN27936.1"/>
    <property type="molecule type" value="Genomic_DNA"/>
</dbReference>
<dbReference type="Gene3D" id="3.40.50.2300">
    <property type="match status" value="1"/>
</dbReference>
<reference evidence="9 11" key="1">
    <citation type="submission" date="2015-09" db="EMBL/GenBank/DDBJ databases">
        <authorList>
            <consortium name="Pathogen Informatics"/>
        </authorList>
    </citation>
    <scope>NUCLEOTIDE SEQUENCE [LARGE SCALE GENOMIC DNA]</scope>
    <source>
        <strain evidence="9 11">2789STDY5834960</strain>
    </source>
</reference>
<dbReference type="SUPFAM" id="SSF46689">
    <property type="entry name" value="Homeodomain-like"/>
    <property type="match status" value="2"/>
</dbReference>
<evidence type="ECO:0000259" key="7">
    <source>
        <dbReference type="PROSITE" id="PS01124"/>
    </source>
</evidence>
<feature type="domain" description="HTH araC/xylS-type" evidence="7">
    <location>
        <begin position="163"/>
        <end position="261"/>
    </location>
</feature>
<dbReference type="SMART" id="SM00342">
    <property type="entry name" value="HTH_ARAC"/>
    <property type="match status" value="1"/>
</dbReference>
<dbReference type="SUPFAM" id="SSF52172">
    <property type="entry name" value="CheY-like"/>
    <property type="match status" value="1"/>
</dbReference>
<dbReference type="PROSITE" id="PS00041">
    <property type="entry name" value="HTH_ARAC_FAMILY_1"/>
    <property type="match status" value="1"/>
</dbReference>
<evidence type="ECO:0000313" key="11">
    <source>
        <dbReference type="Proteomes" id="UP000095350"/>
    </source>
</evidence>
<evidence type="ECO:0000313" key="10">
    <source>
        <dbReference type="EMBL" id="RHN05355.1"/>
    </source>
</evidence>
<protein>
    <recommendedName>
        <fullName evidence="1">Stage 0 sporulation protein A homolog</fullName>
    </recommendedName>
</protein>
<dbReference type="InterPro" id="IPR018060">
    <property type="entry name" value="HTH_AraC"/>
</dbReference>
<dbReference type="GO" id="GO:0000160">
    <property type="term" value="P:phosphorelay signal transduction system"/>
    <property type="evidence" value="ECO:0007669"/>
    <property type="project" value="InterPro"/>
</dbReference>
<dbReference type="EMBL" id="QRQN01000020">
    <property type="protein sequence ID" value="RHN05355.1"/>
    <property type="molecule type" value="Genomic_DNA"/>
</dbReference>
<feature type="modified residue" description="4-aspartylphosphate" evidence="6">
    <location>
        <position position="56"/>
    </location>
</feature>
<dbReference type="Pfam" id="PF12833">
    <property type="entry name" value="HTH_18"/>
    <property type="match status" value="1"/>
</dbReference>
<dbReference type="PANTHER" id="PTHR43280">
    <property type="entry name" value="ARAC-FAMILY TRANSCRIPTIONAL REGULATOR"/>
    <property type="match status" value="1"/>
</dbReference>
<dbReference type="PaxDb" id="166486-ERS852572_03147"/>